<reference evidence="7 8" key="1">
    <citation type="submission" date="2014-11" db="EMBL/GenBank/DDBJ databases">
        <authorList>
            <person name="Zhu J."/>
            <person name="Qi W."/>
            <person name="Song R."/>
        </authorList>
    </citation>
    <scope>NUCLEOTIDE SEQUENCE [LARGE SCALE GENOMIC DNA]</scope>
</reference>
<gene>
    <name evidence="7" type="ORF">Vbra_17112</name>
</gene>
<sequence>MTSSAPLCSNPRAYGWVIVTGSALVTHCTLQGLYVAQIRRHILRLEALSKQQQTYNEAADGDEAPSAAASSEPFQPSHLPPSSRPPWVAIAREHFLAFGEGIDPEGYPDMGSGVYSSQLPYVDWFRLNCAIRMHSNYTENLPVVLVLLGWGGLRHPVMAAVFGVGYLLGRVCFGWSYLASPSKRKQLNGGGPLLALMQLGLLATSVLTAGELMTTKRQ</sequence>
<dbReference type="Gene3D" id="1.20.120.550">
    <property type="entry name" value="Membrane associated eicosanoid/glutathione metabolism-like domain"/>
    <property type="match status" value="1"/>
</dbReference>
<evidence type="ECO:0000313" key="7">
    <source>
        <dbReference type="EMBL" id="CEM23767.1"/>
    </source>
</evidence>
<dbReference type="GO" id="GO:0006691">
    <property type="term" value="P:leukotriene metabolic process"/>
    <property type="evidence" value="ECO:0007669"/>
    <property type="project" value="UniProtKB-ARBA"/>
</dbReference>
<dbReference type="OMA" id="THFIGRI"/>
<evidence type="ECO:0000256" key="6">
    <source>
        <dbReference type="SAM" id="Phobius"/>
    </source>
</evidence>
<dbReference type="SUPFAM" id="SSF161084">
    <property type="entry name" value="MAPEG domain-like"/>
    <property type="match status" value="1"/>
</dbReference>
<protein>
    <recommendedName>
        <fullName evidence="9">Glutathione transferase</fullName>
    </recommendedName>
</protein>
<dbReference type="GO" id="GO:0004602">
    <property type="term" value="F:glutathione peroxidase activity"/>
    <property type="evidence" value="ECO:0007669"/>
    <property type="project" value="TreeGrafter"/>
</dbReference>
<dbReference type="GO" id="GO:0005635">
    <property type="term" value="C:nuclear envelope"/>
    <property type="evidence" value="ECO:0007669"/>
    <property type="project" value="TreeGrafter"/>
</dbReference>
<dbReference type="EMBL" id="CDMY01000571">
    <property type="protein sequence ID" value="CEM23767.1"/>
    <property type="molecule type" value="Genomic_DNA"/>
</dbReference>
<dbReference type="InterPro" id="IPR050997">
    <property type="entry name" value="MAPEG"/>
</dbReference>
<evidence type="ECO:0000313" key="8">
    <source>
        <dbReference type="Proteomes" id="UP000041254"/>
    </source>
</evidence>
<evidence type="ECO:0000256" key="3">
    <source>
        <dbReference type="ARBA" id="ARBA00022989"/>
    </source>
</evidence>
<dbReference type="GO" id="GO:0005783">
    <property type="term" value="C:endoplasmic reticulum"/>
    <property type="evidence" value="ECO:0007669"/>
    <property type="project" value="TreeGrafter"/>
</dbReference>
<dbReference type="InParanoid" id="A0A0G4G688"/>
<keyword evidence="4 6" id="KW-0472">Membrane</keyword>
<dbReference type="GO" id="GO:0016020">
    <property type="term" value="C:membrane"/>
    <property type="evidence" value="ECO:0007669"/>
    <property type="project" value="UniProtKB-SubCell"/>
</dbReference>
<dbReference type="GO" id="GO:0004364">
    <property type="term" value="F:glutathione transferase activity"/>
    <property type="evidence" value="ECO:0007669"/>
    <property type="project" value="TreeGrafter"/>
</dbReference>
<keyword evidence="2 6" id="KW-0812">Transmembrane</keyword>
<dbReference type="PANTHER" id="PTHR10250:SF26">
    <property type="entry name" value="GLUTATHIONE S-TRANSFERASE 3, MITOCHONDRIAL"/>
    <property type="match status" value="1"/>
</dbReference>
<feature type="transmembrane region" description="Helical" evidence="6">
    <location>
        <begin position="157"/>
        <end position="178"/>
    </location>
</feature>
<evidence type="ECO:0000256" key="2">
    <source>
        <dbReference type="ARBA" id="ARBA00022692"/>
    </source>
</evidence>
<evidence type="ECO:0008006" key="9">
    <source>
        <dbReference type="Google" id="ProtNLM"/>
    </source>
</evidence>
<dbReference type="InterPro" id="IPR023352">
    <property type="entry name" value="MAPEG-like_dom_sf"/>
</dbReference>
<feature type="transmembrane region" description="Helical" evidence="6">
    <location>
        <begin position="190"/>
        <end position="210"/>
    </location>
</feature>
<feature type="transmembrane region" description="Helical" evidence="6">
    <location>
        <begin position="13"/>
        <end position="36"/>
    </location>
</feature>
<keyword evidence="3 6" id="KW-1133">Transmembrane helix</keyword>
<evidence type="ECO:0000256" key="4">
    <source>
        <dbReference type="ARBA" id="ARBA00023136"/>
    </source>
</evidence>
<evidence type="ECO:0000256" key="1">
    <source>
        <dbReference type="ARBA" id="ARBA00004141"/>
    </source>
</evidence>
<dbReference type="Pfam" id="PF01124">
    <property type="entry name" value="MAPEG"/>
    <property type="match status" value="1"/>
</dbReference>
<dbReference type="InterPro" id="IPR001129">
    <property type="entry name" value="Membr-assoc_MAPEG"/>
</dbReference>
<dbReference type="VEuPathDB" id="CryptoDB:Vbra_17112"/>
<organism evidence="7 8">
    <name type="scientific">Vitrella brassicaformis (strain CCMP3155)</name>
    <dbReference type="NCBI Taxonomy" id="1169540"/>
    <lineage>
        <taxon>Eukaryota</taxon>
        <taxon>Sar</taxon>
        <taxon>Alveolata</taxon>
        <taxon>Colpodellida</taxon>
        <taxon>Vitrellaceae</taxon>
        <taxon>Vitrella</taxon>
    </lineage>
</organism>
<keyword evidence="8" id="KW-1185">Reference proteome</keyword>
<dbReference type="OrthoDB" id="410651at2759"/>
<name>A0A0G4G688_VITBC</name>
<feature type="region of interest" description="Disordered" evidence="5">
    <location>
        <begin position="54"/>
        <end position="83"/>
    </location>
</feature>
<dbReference type="Proteomes" id="UP000041254">
    <property type="component" value="Unassembled WGS sequence"/>
</dbReference>
<accession>A0A0G4G688</accession>
<evidence type="ECO:0000256" key="5">
    <source>
        <dbReference type="SAM" id="MobiDB-lite"/>
    </source>
</evidence>
<dbReference type="AlphaFoldDB" id="A0A0G4G688"/>
<comment type="subcellular location">
    <subcellularLocation>
        <location evidence="1">Membrane</location>
        <topology evidence="1">Multi-pass membrane protein</topology>
    </subcellularLocation>
</comment>
<dbReference type="PANTHER" id="PTHR10250">
    <property type="entry name" value="MICROSOMAL GLUTATHIONE S-TRANSFERASE"/>
    <property type="match status" value="1"/>
</dbReference>
<proteinExistence type="predicted"/>
<feature type="compositionally biased region" description="Low complexity" evidence="5">
    <location>
        <begin position="64"/>
        <end position="73"/>
    </location>
</feature>